<dbReference type="Pfam" id="PF17920">
    <property type="entry name" value="TetR_C_16"/>
    <property type="match status" value="1"/>
</dbReference>
<dbReference type="InterPro" id="IPR050109">
    <property type="entry name" value="HTH-type_TetR-like_transc_reg"/>
</dbReference>
<dbReference type="SUPFAM" id="SSF46689">
    <property type="entry name" value="Homeodomain-like"/>
    <property type="match status" value="1"/>
</dbReference>
<dbReference type="InterPro" id="IPR001647">
    <property type="entry name" value="HTH_TetR"/>
</dbReference>
<keyword evidence="1 2" id="KW-0238">DNA-binding</keyword>
<dbReference type="PANTHER" id="PTHR30055">
    <property type="entry name" value="HTH-TYPE TRANSCRIPTIONAL REGULATOR RUTR"/>
    <property type="match status" value="1"/>
</dbReference>
<feature type="domain" description="HTH tetR-type" evidence="3">
    <location>
        <begin position="6"/>
        <end position="66"/>
    </location>
</feature>
<dbReference type="AlphaFoldDB" id="A0A841CU52"/>
<protein>
    <submittedName>
        <fullName evidence="4">AcrR family transcriptional regulator</fullName>
    </submittedName>
</protein>
<dbReference type="InterPro" id="IPR041678">
    <property type="entry name" value="TetR_C_16"/>
</dbReference>
<dbReference type="InterPro" id="IPR009057">
    <property type="entry name" value="Homeodomain-like_sf"/>
</dbReference>
<dbReference type="Gene3D" id="1.10.10.60">
    <property type="entry name" value="Homeodomain-like"/>
    <property type="match status" value="1"/>
</dbReference>
<gene>
    <name evidence="4" type="ORF">FHS22_000077</name>
</gene>
<name>A0A841CU52_PLAVE</name>
<sequence length="181" mass="19774">MRRSSEDTKALILAAARERFAADGYERATIRAIAADAAIDPSMVMRYFGSKEKLFAAAADVDLRLPDLAGLPRETVGTALISHFLDRWEDDEGMMILLRTGVTNEAVAERMRGIFADQLGPLVAGLHDDPAQVPLRSGLAAAQVLGMALCRYVLRLPPVAAMSREEIVHWLGPTLQRYLVG</sequence>
<dbReference type="PROSITE" id="PS50977">
    <property type="entry name" value="HTH_TETR_2"/>
    <property type="match status" value="1"/>
</dbReference>
<accession>A0A841CU52</accession>
<dbReference type="PRINTS" id="PR00455">
    <property type="entry name" value="HTHTETR"/>
</dbReference>
<organism evidence="4 5">
    <name type="scientific">Planomonospora venezuelensis</name>
    <dbReference type="NCBI Taxonomy" id="1999"/>
    <lineage>
        <taxon>Bacteria</taxon>
        <taxon>Bacillati</taxon>
        <taxon>Actinomycetota</taxon>
        <taxon>Actinomycetes</taxon>
        <taxon>Streptosporangiales</taxon>
        <taxon>Streptosporangiaceae</taxon>
        <taxon>Planomonospora</taxon>
    </lineage>
</organism>
<dbReference type="GO" id="GO:0003700">
    <property type="term" value="F:DNA-binding transcription factor activity"/>
    <property type="evidence" value="ECO:0007669"/>
    <property type="project" value="TreeGrafter"/>
</dbReference>
<dbReference type="Gene3D" id="1.10.357.10">
    <property type="entry name" value="Tetracycline Repressor, domain 2"/>
    <property type="match status" value="1"/>
</dbReference>
<evidence type="ECO:0000313" key="5">
    <source>
        <dbReference type="Proteomes" id="UP000562352"/>
    </source>
</evidence>
<dbReference type="RefSeq" id="WP_184937275.1">
    <property type="nucleotide sequence ID" value="NZ_BAAAWZ010000001.1"/>
</dbReference>
<dbReference type="Proteomes" id="UP000562352">
    <property type="component" value="Unassembled WGS sequence"/>
</dbReference>
<dbReference type="EMBL" id="JACHJJ010000001">
    <property type="protein sequence ID" value="MBB5960839.1"/>
    <property type="molecule type" value="Genomic_DNA"/>
</dbReference>
<dbReference type="InterPro" id="IPR036271">
    <property type="entry name" value="Tet_transcr_reg_TetR-rel_C_sf"/>
</dbReference>
<proteinExistence type="predicted"/>
<keyword evidence="5" id="KW-1185">Reference proteome</keyword>
<feature type="DNA-binding region" description="H-T-H motif" evidence="2">
    <location>
        <begin position="29"/>
        <end position="48"/>
    </location>
</feature>
<evidence type="ECO:0000256" key="2">
    <source>
        <dbReference type="PROSITE-ProRule" id="PRU00335"/>
    </source>
</evidence>
<evidence type="ECO:0000256" key="1">
    <source>
        <dbReference type="ARBA" id="ARBA00023125"/>
    </source>
</evidence>
<dbReference type="SUPFAM" id="SSF48498">
    <property type="entry name" value="Tetracyclin repressor-like, C-terminal domain"/>
    <property type="match status" value="1"/>
</dbReference>
<dbReference type="PANTHER" id="PTHR30055:SF235">
    <property type="entry name" value="TRANSCRIPTIONAL REGULATORY PROTEIN"/>
    <property type="match status" value="1"/>
</dbReference>
<dbReference type="Pfam" id="PF00440">
    <property type="entry name" value="TetR_N"/>
    <property type="match status" value="1"/>
</dbReference>
<dbReference type="GO" id="GO:0000976">
    <property type="term" value="F:transcription cis-regulatory region binding"/>
    <property type="evidence" value="ECO:0007669"/>
    <property type="project" value="TreeGrafter"/>
</dbReference>
<evidence type="ECO:0000259" key="3">
    <source>
        <dbReference type="PROSITE" id="PS50977"/>
    </source>
</evidence>
<evidence type="ECO:0000313" key="4">
    <source>
        <dbReference type="EMBL" id="MBB5960839.1"/>
    </source>
</evidence>
<comment type="caution">
    <text evidence="4">The sequence shown here is derived from an EMBL/GenBank/DDBJ whole genome shotgun (WGS) entry which is preliminary data.</text>
</comment>
<reference evidence="4 5" key="1">
    <citation type="submission" date="2020-08" db="EMBL/GenBank/DDBJ databases">
        <title>Genomic Encyclopedia of Type Strains, Phase III (KMG-III): the genomes of soil and plant-associated and newly described type strains.</title>
        <authorList>
            <person name="Whitman W."/>
        </authorList>
    </citation>
    <scope>NUCLEOTIDE SEQUENCE [LARGE SCALE GENOMIC DNA]</scope>
    <source>
        <strain evidence="4 5">CECT 3303</strain>
    </source>
</reference>